<dbReference type="InterPro" id="IPR027396">
    <property type="entry name" value="DsrEFH-like"/>
</dbReference>
<dbReference type="Pfam" id="PF02635">
    <property type="entry name" value="DsrE"/>
    <property type="match status" value="1"/>
</dbReference>
<evidence type="ECO:0000313" key="2">
    <source>
        <dbReference type="Proteomes" id="UP000501602"/>
    </source>
</evidence>
<dbReference type="InterPro" id="IPR019870">
    <property type="entry name" value="Se_metab_YedF"/>
</dbReference>
<dbReference type="KEGG" id="fes:HER31_00800"/>
<dbReference type="GO" id="GO:0016740">
    <property type="term" value="F:transferase activity"/>
    <property type="evidence" value="ECO:0007669"/>
    <property type="project" value="UniProtKB-KW"/>
</dbReference>
<dbReference type="Proteomes" id="UP000501602">
    <property type="component" value="Chromosome"/>
</dbReference>
<dbReference type="SUPFAM" id="SSF75169">
    <property type="entry name" value="DsrEFH-like"/>
    <property type="match status" value="1"/>
</dbReference>
<gene>
    <name evidence="1" type="primary">yedF</name>
    <name evidence="1" type="ORF">HER31_00800</name>
</gene>
<dbReference type="AlphaFoldDB" id="A0A6H1U9R1"/>
<dbReference type="EMBL" id="CP051180">
    <property type="protein sequence ID" value="QIZ75568.1"/>
    <property type="molecule type" value="Genomic_DNA"/>
</dbReference>
<name>A0A6H1U9R1_9GAMM</name>
<keyword evidence="2" id="KW-1185">Reference proteome</keyword>
<protein>
    <submittedName>
        <fullName evidence="1">Sulfurtransferase-like selenium metabolism protein YedF</fullName>
    </submittedName>
</protein>
<reference evidence="1 2" key="1">
    <citation type="submission" date="2020-04" db="EMBL/GenBank/DDBJ databases">
        <title>Ferrimonas sp. S7 isolated from sea water.</title>
        <authorList>
            <person name="Bae S.S."/>
            <person name="Baek K."/>
        </authorList>
    </citation>
    <scope>NUCLEOTIDE SEQUENCE [LARGE SCALE GENOMIC DNA]</scope>
    <source>
        <strain evidence="1 2">S7</strain>
    </source>
</reference>
<organism evidence="1 2">
    <name type="scientific">Ferrimonas lipolytica</name>
    <dbReference type="NCBI Taxonomy" id="2724191"/>
    <lineage>
        <taxon>Bacteria</taxon>
        <taxon>Pseudomonadati</taxon>
        <taxon>Pseudomonadota</taxon>
        <taxon>Gammaproteobacteria</taxon>
        <taxon>Alteromonadales</taxon>
        <taxon>Ferrimonadaceae</taxon>
        <taxon>Ferrimonas</taxon>
    </lineage>
</organism>
<proteinExistence type="predicted"/>
<dbReference type="RefSeq" id="WP_168658829.1">
    <property type="nucleotide sequence ID" value="NZ_CP051180.1"/>
</dbReference>
<sequence>MHNNIDVRGIELDRAVDAVKQVIKAKELSSLEIQSSAQLTTTALLDILHQQGANCEVMDAAEGQTIIANLGNGSVMEQKSYVVGSTTIGSGDDVIGSKLMNAFFNVSADYEQIPASIFLLNSGVKLCIEQADSVPALTLLQQKGCDIIVCGTCLDFFGIKDKLAVGRIGTMHDLIGIYHNKGDVISL</sequence>
<keyword evidence="1" id="KW-0808">Transferase</keyword>
<dbReference type="NCBIfam" id="TIGR03527">
    <property type="entry name" value="selenium_YedF"/>
    <property type="match status" value="1"/>
</dbReference>
<accession>A0A6H1U9R1</accession>
<evidence type="ECO:0000313" key="1">
    <source>
        <dbReference type="EMBL" id="QIZ75568.1"/>
    </source>
</evidence>
<dbReference type="InterPro" id="IPR003787">
    <property type="entry name" value="Sulphur_relay_DsrE/F-like"/>
</dbReference>